<keyword evidence="9" id="KW-1185">Reference proteome</keyword>
<dbReference type="PANTHER" id="PTHR21392:SF0">
    <property type="entry name" value="TRNA-URIDINE AMINOCARBOXYPROPYLTRANSFERASE 2"/>
    <property type="match status" value="1"/>
</dbReference>
<comment type="similarity">
    <text evidence="5">Belongs to the TDD superfamily. DTWD2 family.</text>
</comment>
<dbReference type="InterPro" id="IPR039262">
    <property type="entry name" value="DTWD2/TAPT"/>
</dbReference>
<comment type="catalytic activity">
    <reaction evidence="6">
        <text>a uridine in tRNA + S-adenosyl-L-methionine = a 3-[(3S)-3-amino-3-carboxypropyl]uridine in tRNA + S-methyl-5'-thioadenosine + H(+)</text>
        <dbReference type="Rhea" id="RHEA:62432"/>
        <dbReference type="Rhea" id="RHEA-COMP:13339"/>
        <dbReference type="Rhea" id="RHEA-COMP:16092"/>
        <dbReference type="ChEBI" id="CHEBI:15378"/>
        <dbReference type="ChEBI" id="CHEBI:17509"/>
        <dbReference type="ChEBI" id="CHEBI:59789"/>
        <dbReference type="ChEBI" id="CHEBI:65315"/>
        <dbReference type="ChEBI" id="CHEBI:82930"/>
        <dbReference type="EC" id="2.5.1.25"/>
    </reaction>
</comment>
<reference evidence="8 9" key="1">
    <citation type="submission" date="2020-06" db="EMBL/GenBank/DDBJ databases">
        <title>WGS assembly of Ceratodon purpureus strain R40.</title>
        <authorList>
            <person name="Carey S.B."/>
            <person name="Jenkins J."/>
            <person name="Shu S."/>
            <person name="Lovell J.T."/>
            <person name="Sreedasyam A."/>
            <person name="Maumus F."/>
            <person name="Tiley G.P."/>
            <person name="Fernandez-Pozo N."/>
            <person name="Barry K."/>
            <person name="Chen C."/>
            <person name="Wang M."/>
            <person name="Lipzen A."/>
            <person name="Daum C."/>
            <person name="Saski C.A."/>
            <person name="Payton A.C."/>
            <person name="Mcbreen J.C."/>
            <person name="Conrad R.E."/>
            <person name="Kollar L.M."/>
            <person name="Olsson S."/>
            <person name="Huttunen S."/>
            <person name="Landis J.B."/>
            <person name="Wickett N.J."/>
            <person name="Johnson M.G."/>
            <person name="Rensing S.A."/>
            <person name="Grimwood J."/>
            <person name="Schmutz J."/>
            <person name="Mcdaniel S.F."/>
        </authorList>
    </citation>
    <scope>NUCLEOTIDE SEQUENCE [LARGE SCALE GENOMIC DNA]</scope>
    <source>
        <strain evidence="8 9">R40</strain>
    </source>
</reference>
<dbReference type="EC" id="2.5.1.25" evidence="1"/>
<accession>A0A8T0HIS1</accession>
<dbReference type="InterPro" id="IPR005636">
    <property type="entry name" value="DTW"/>
</dbReference>
<evidence type="ECO:0000313" key="9">
    <source>
        <dbReference type="Proteomes" id="UP000822688"/>
    </source>
</evidence>
<dbReference type="GO" id="GO:0016432">
    <property type="term" value="F:tRNA-uridine aminocarboxypropyltransferase activity"/>
    <property type="evidence" value="ECO:0007669"/>
    <property type="project" value="UniProtKB-EC"/>
</dbReference>
<dbReference type="Proteomes" id="UP000822688">
    <property type="component" value="Chromosome 6"/>
</dbReference>
<keyword evidence="2" id="KW-0808">Transferase</keyword>
<feature type="domain" description="DTW" evidence="7">
    <location>
        <begin position="1"/>
        <end position="248"/>
    </location>
</feature>
<keyword evidence="3" id="KW-0949">S-adenosyl-L-methionine</keyword>
<keyword evidence="4" id="KW-0819">tRNA processing</keyword>
<evidence type="ECO:0000256" key="2">
    <source>
        <dbReference type="ARBA" id="ARBA00022679"/>
    </source>
</evidence>
<protein>
    <recommendedName>
        <fullName evidence="1">tRNA-uridine aminocarboxypropyltransferase</fullName>
        <ecNumber evidence="1">2.5.1.25</ecNumber>
    </recommendedName>
</protein>
<dbReference type="EMBL" id="CM026427">
    <property type="protein sequence ID" value="KAG0569742.1"/>
    <property type="molecule type" value="Genomic_DNA"/>
</dbReference>
<name>A0A8T0HIS1_CERPU</name>
<dbReference type="PANTHER" id="PTHR21392">
    <property type="entry name" value="TRNA-URIDINE AMINOCARBOXYPROPYLTRANSFERASE 2"/>
    <property type="match status" value="1"/>
</dbReference>
<sequence length="272" mass="30184">MRPICPGCARPVSVCLCDVIPSPRWNLQTRLLVLQHPHELKHKLATVPVLSRCIQPCHVVVGRRLHSSNWPFAASDDAGHTLLLFPGPDATELKLWYEEVTDRERVGAVERAEDALPRSMQALKVVRNDSDQNEDNGGGGVIKPKDIQITLVVVDGTWEHAQEMVKASLPFLSKFVTQVCLPFDVRSEGFGVGESDLIIRKEPYGGCVSTMEAVARSLAILEPDGHMVESNLMDVLRKMVSLQALHFSSPKIRPKLKKRSKEGLDMQVDKNG</sequence>
<evidence type="ECO:0000256" key="1">
    <source>
        <dbReference type="ARBA" id="ARBA00012386"/>
    </source>
</evidence>
<evidence type="ECO:0000256" key="3">
    <source>
        <dbReference type="ARBA" id="ARBA00022691"/>
    </source>
</evidence>
<organism evidence="8 9">
    <name type="scientific">Ceratodon purpureus</name>
    <name type="common">Fire moss</name>
    <name type="synonym">Dicranum purpureum</name>
    <dbReference type="NCBI Taxonomy" id="3225"/>
    <lineage>
        <taxon>Eukaryota</taxon>
        <taxon>Viridiplantae</taxon>
        <taxon>Streptophyta</taxon>
        <taxon>Embryophyta</taxon>
        <taxon>Bryophyta</taxon>
        <taxon>Bryophytina</taxon>
        <taxon>Bryopsida</taxon>
        <taxon>Dicranidae</taxon>
        <taxon>Pseudoditrichales</taxon>
        <taxon>Ditrichaceae</taxon>
        <taxon>Ceratodon</taxon>
    </lineage>
</organism>
<dbReference type="GO" id="GO:0008033">
    <property type="term" value="P:tRNA processing"/>
    <property type="evidence" value="ECO:0007669"/>
    <property type="project" value="UniProtKB-KW"/>
</dbReference>
<comment type="caution">
    <text evidence="8">The sequence shown here is derived from an EMBL/GenBank/DDBJ whole genome shotgun (WGS) entry which is preliminary data.</text>
</comment>
<evidence type="ECO:0000313" key="8">
    <source>
        <dbReference type="EMBL" id="KAG0569742.1"/>
    </source>
</evidence>
<gene>
    <name evidence="8" type="ORF">KC19_6G113000</name>
</gene>
<evidence type="ECO:0000256" key="5">
    <source>
        <dbReference type="ARBA" id="ARBA00034489"/>
    </source>
</evidence>
<dbReference type="Pfam" id="PF03942">
    <property type="entry name" value="DTW"/>
    <property type="match status" value="1"/>
</dbReference>
<evidence type="ECO:0000256" key="4">
    <source>
        <dbReference type="ARBA" id="ARBA00022694"/>
    </source>
</evidence>
<proteinExistence type="inferred from homology"/>
<evidence type="ECO:0000256" key="6">
    <source>
        <dbReference type="ARBA" id="ARBA00048718"/>
    </source>
</evidence>
<dbReference type="SMART" id="SM01144">
    <property type="entry name" value="DTW"/>
    <property type="match status" value="1"/>
</dbReference>
<evidence type="ECO:0000259" key="7">
    <source>
        <dbReference type="SMART" id="SM01144"/>
    </source>
</evidence>
<dbReference type="AlphaFoldDB" id="A0A8T0HIS1"/>